<evidence type="ECO:0000313" key="2">
    <source>
        <dbReference type="Proteomes" id="UP000256884"/>
    </source>
</evidence>
<dbReference type="Proteomes" id="UP000256884">
    <property type="component" value="Unassembled WGS sequence"/>
</dbReference>
<protein>
    <submittedName>
        <fullName evidence="1">Uncharacterized protein</fullName>
    </submittedName>
</protein>
<comment type="caution">
    <text evidence="1">The sequence shown here is derived from an EMBL/GenBank/DDBJ whole genome shotgun (WGS) entry which is preliminary data.</text>
</comment>
<dbReference type="AlphaFoldDB" id="A0A3E0HJJ1"/>
<evidence type="ECO:0000313" key="1">
    <source>
        <dbReference type="EMBL" id="REH46366.1"/>
    </source>
</evidence>
<accession>A0A3E0HJJ1</accession>
<keyword evidence="2" id="KW-1185">Reference proteome</keyword>
<dbReference type="EMBL" id="QUNS01000008">
    <property type="protein sequence ID" value="REH46366.1"/>
    <property type="molecule type" value="Genomic_DNA"/>
</dbReference>
<name>A0A3E0HJJ1_9FLAO</name>
<proteinExistence type="predicted"/>
<reference evidence="1 2" key="1">
    <citation type="submission" date="2018-08" db="EMBL/GenBank/DDBJ databases">
        <title>Genomic Encyclopedia of Type Strains, Phase IV (KMG-IV): sequencing the most valuable type-strain genomes for metagenomic binning, comparative biology and taxonomic classification.</title>
        <authorList>
            <person name="Goeker M."/>
        </authorList>
    </citation>
    <scope>NUCLEOTIDE SEQUENCE [LARGE SCALE GENOMIC DNA]</scope>
    <source>
        <strain evidence="1 2">DSM 18841</strain>
    </source>
</reference>
<sequence>MNYAIKLLEKNKKYLERHIKKTGLMRTNMDKATQELHKITSLKKAIKFLKHKSKNQ</sequence>
<gene>
    <name evidence="1" type="ORF">C7448_10836</name>
</gene>
<organism evidence="1 2">
    <name type="scientific">Tenacibaculum gallaicum</name>
    <dbReference type="NCBI Taxonomy" id="561505"/>
    <lineage>
        <taxon>Bacteria</taxon>
        <taxon>Pseudomonadati</taxon>
        <taxon>Bacteroidota</taxon>
        <taxon>Flavobacteriia</taxon>
        <taxon>Flavobacteriales</taxon>
        <taxon>Flavobacteriaceae</taxon>
        <taxon>Tenacibaculum</taxon>
    </lineage>
</organism>